<evidence type="ECO:0000256" key="1">
    <source>
        <dbReference type="SAM" id="MobiDB-lite"/>
    </source>
</evidence>
<gene>
    <name evidence="2" type="ORF">FF011L_37560</name>
</gene>
<dbReference type="Proteomes" id="UP000320672">
    <property type="component" value="Chromosome"/>
</dbReference>
<name>A0A517MJA3_9BACT</name>
<dbReference type="KEGG" id="rml:FF011L_37560"/>
<keyword evidence="3" id="KW-1185">Reference proteome</keyword>
<dbReference type="RefSeq" id="WP_246109480.1">
    <property type="nucleotide sequence ID" value="NZ_CP036262.1"/>
</dbReference>
<dbReference type="AlphaFoldDB" id="A0A517MJA3"/>
<sequence>MDINLLENRFARRAATGLARCMSLLTVSLVLGGTGPALGVDWMTLPSTYTHAPSGARVNQYRAPQPAYTPQVSNFRSSGYSHVRSSMQFGASADNYHRVEEWGDPVRPYGEWRFPYRPYSQPYAAWGPPLAGLGGIWGGYGGYGNNGGYGPGYPGGGQPGPGHPGGGRPGSGHPGGGYPPGFGNGVDGGSPLGGAGRPYPSLPGTGYAVPPYYDGSYPSTPYAPPMSDEQFYYRP</sequence>
<proteinExistence type="predicted"/>
<feature type="compositionally biased region" description="Gly residues" evidence="1">
    <location>
        <begin position="154"/>
        <end position="196"/>
    </location>
</feature>
<protein>
    <submittedName>
        <fullName evidence="2">Uncharacterized protein</fullName>
    </submittedName>
</protein>
<accession>A0A517MJA3</accession>
<feature type="region of interest" description="Disordered" evidence="1">
    <location>
        <begin position="154"/>
        <end position="200"/>
    </location>
</feature>
<organism evidence="2 3">
    <name type="scientific">Roseimaritima multifibrata</name>
    <dbReference type="NCBI Taxonomy" id="1930274"/>
    <lineage>
        <taxon>Bacteria</taxon>
        <taxon>Pseudomonadati</taxon>
        <taxon>Planctomycetota</taxon>
        <taxon>Planctomycetia</taxon>
        <taxon>Pirellulales</taxon>
        <taxon>Pirellulaceae</taxon>
        <taxon>Roseimaritima</taxon>
    </lineage>
</organism>
<reference evidence="2 3" key="1">
    <citation type="submission" date="2019-02" db="EMBL/GenBank/DDBJ databases">
        <title>Deep-cultivation of Planctomycetes and their phenomic and genomic characterization uncovers novel biology.</title>
        <authorList>
            <person name="Wiegand S."/>
            <person name="Jogler M."/>
            <person name="Boedeker C."/>
            <person name="Pinto D."/>
            <person name="Vollmers J."/>
            <person name="Rivas-Marin E."/>
            <person name="Kohn T."/>
            <person name="Peeters S.H."/>
            <person name="Heuer A."/>
            <person name="Rast P."/>
            <person name="Oberbeckmann S."/>
            <person name="Bunk B."/>
            <person name="Jeske O."/>
            <person name="Meyerdierks A."/>
            <person name="Storesund J.E."/>
            <person name="Kallscheuer N."/>
            <person name="Luecker S."/>
            <person name="Lage O.M."/>
            <person name="Pohl T."/>
            <person name="Merkel B.J."/>
            <person name="Hornburger P."/>
            <person name="Mueller R.-W."/>
            <person name="Bruemmer F."/>
            <person name="Labrenz M."/>
            <person name="Spormann A.M."/>
            <person name="Op den Camp H."/>
            <person name="Overmann J."/>
            <person name="Amann R."/>
            <person name="Jetten M.S.M."/>
            <person name="Mascher T."/>
            <person name="Medema M.H."/>
            <person name="Devos D.P."/>
            <person name="Kaster A.-K."/>
            <person name="Ovreas L."/>
            <person name="Rohde M."/>
            <person name="Galperin M.Y."/>
            <person name="Jogler C."/>
        </authorList>
    </citation>
    <scope>NUCLEOTIDE SEQUENCE [LARGE SCALE GENOMIC DNA]</scope>
    <source>
        <strain evidence="2 3">FF011L</strain>
    </source>
</reference>
<dbReference type="EMBL" id="CP036262">
    <property type="protein sequence ID" value="QDS94972.1"/>
    <property type="molecule type" value="Genomic_DNA"/>
</dbReference>
<evidence type="ECO:0000313" key="3">
    <source>
        <dbReference type="Proteomes" id="UP000320672"/>
    </source>
</evidence>
<evidence type="ECO:0000313" key="2">
    <source>
        <dbReference type="EMBL" id="QDS94972.1"/>
    </source>
</evidence>